<sequence length="58" mass="6586">MRSLEAVLHLFGDLLGRVPVGQDQDVSYVSHPRILRQAEVSVRRGMLFGDGWYAQEDD</sequence>
<dbReference type="EMBL" id="BMMP01000005">
    <property type="protein sequence ID" value="GGO47541.1"/>
    <property type="molecule type" value="Genomic_DNA"/>
</dbReference>
<evidence type="ECO:0000313" key="1">
    <source>
        <dbReference type="EMBL" id="GGO47541.1"/>
    </source>
</evidence>
<keyword evidence="2" id="KW-1185">Reference proteome</keyword>
<accession>A0ABQ2M6T4</accession>
<evidence type="ECO:0000313" key="2">
    <source>
        <dbReference type="Proteomes" id="UP000631535"/>
    </source>
</evidence>
<protein>
    <submittedName>
        <fullName evidence="1">Uncharacterized protein</fullName>
    </submittedName>
</protein>
<reference evidence="2" key="1">
    <citation type="journal article" date="2019" name="Int. J. Syst. Evol. Microbiol.">
        <title>The Global Catalogue of Microorganisms (GCM) 10K type strain sequencing project: providing services to taxonomists for standard genome sequencing and annotation.</title>
        <authorList>
            <consortium name="The Broad Institute Genomics Platform"/>
            <consortium name="The Broad Institute Genome Sequencing Center for Infectious Disease"/>
            <person name="Wu L."/>
            <person name="Ma J."/>
        </authorList>
    </citation>
    <scope>NUCLEOTIDE SEQUENCE [LARGE SCALE GENOMIC DNA]</scope>
    <source>
        <strain evidence="2">CGMCC 4.7178</strain>
    </source>
</reference>
<dbReference type="Proteomes" id="UP000631535">
    <property type="component" value="Unassembled WGS sequence"/>
</dbReference>
<comment type="caution">
    <text evidence="1">The sequence shown here is derived from an EMBL/GenBank/DDBJ whole genome shotgun (WGS) entry which is preliminary data.</text>
</comment>
<gene>
    <name evidence="1" type="ORF">GCM10012287_20440</name>
</gene>
<organism evidence="1 2">
    <name type="scientific">Streptomyces daqingensis</name>
    <dbReference type="NCBI Taxonomy" id="1472640"/>
    <lineage>
        <taxon>Bacteria</taxon>
        <taxon>Bacillati</taxon>
        <taxon>Actinomycetota</taxon>
        <taxon>Actinomycetes</taxon>
        <taxon>Kitasatosporales</taxon>
        <taxon>Streptomycetaceae</taxon>
        <taxon>Streptomyces</taxon>
    </lineage>
</organism>
<proteinExistence type="predicted"/>
<name>A0ABQ2M6T4_9ACTN</name>